<reference evidence="14" key="1">
    <citation type="journal article" date="2014" name="Int. J. Syst. Evol. Microbiol.">
        <title>Complete genome sequence of Corynebacterium casei LMG S-19264T (=DSM 44701T), isolated from a smear-ripened cheese.</title>
        <authorList>
            <consortium name="US DOE Joint Genome Institute (JGI-PGF)"/>
            <person name="Walter F."/>
            <person name="Albersmeier A."/>
            <person name="Kalinowski J."/>
            <person name="Ruckert C."/>
        </authorList>
    </citation>
    <scope>NUCLEOTIDE SEQUENCE</scope>
    <source>
        <strain evidence="14">CGMCC 1.15371</strain>
    </source>
</reference>
<dbReference type="HAMAP" id="MF_01225_B">
    <property type="entry name" value="MoaA_B"/>
    <property type="match status" value="1"/>
</dbReference>
<keyword evidence="9 12" id="KW-0501">Molybdenum cofactor biosynthesis</keyword>
<keyword evidence="5 12" id="KW-0547">Nucleotide-binding</keyword>
<proteinExistence type="inferred from homology"/>
<evidence type="ECO:0000313" key="14">
    <source>
        <dbReference type="EMBL" id="GGE50498.1"/>
    </source>
</evidence>
<organism evidence="14 15">
    <name type="scientific">Pullulanibacillus camelliae</name>
    <dbReference type="NCBI Taxonomy" id="1707096"/>
    <lineage>
        <taxon>Bacteria</taxon>
        <taxon>Bacillati</taxon>
        <taxon>Bacillota</taxon>
        <taxon>Bacilli</taxon>
        <taxon>Bacillales</taxon>
        <taxon>Sporolactobacillaceae</taxon>
        <taxon>Pullulanibacillus</taxon>
    </lineage>
</organism>
<evidence type="ECO:0000256" key="9">
    <source>
        <dbReference type="ARBA" id="ARBA00023150"/>
    </source>
</evidence>
<feature type="binding site" evidence="12">
    <location>
        <position position="266"/>
    </location>
    <ligand>
        <name>[4Fe-4S] cluster</name>
        <dbReference type="ChEBI" id="CHEBI:49883"/>
        <label>2</label>
        <note>4Fe-4S-substrate</note>
    </ligand>
</feature>
<feature type="binding site" evidence="12">
    <location>
        <position position="104"/>
    </location>
    <ligand>
        <name>GTP</name>
        <dbReference type="ChEBI" id="CHEBI:37565"/>
    </ligand>
</feature>
<feature type="binding site" evidence="12">
    <location>
        <position position="32"/>
    </location>
    <ligand>
        <name>S-adenosyl-L-methionine</name>
        <dbReference type="ChEBI" id="CHEBI:59789"/>
    </ligand>
</feature>
<dbReference type="SFLD" id="SFLDG01067">
    <property type="entry name" value="SPASM/twitch_domain_containing"/>
    <property type="match status" value="1"/>
</dbReference>
<dbReference type="SUPFAM" id="SSF102114">
    <property type="entry name" value="Radical SAM enzymes"/>
    <property type="match status" value="1"/>
</dbReference>
<dbReference type="GO" id="GO:0046872">
    <property type="term" value="F:metal ion binding"/>
    <property type="evidence" value="ECO:0007669"/>
    <property type="project" value="UniProtKB-KW"/>
</dbReference>
<gene>
    <name evidence="12 14" type="primary">moaA</name>
    <name evidence="14" type="ORF">GCM10011391_31590</name>
</gene>
<dbReference type="NCBIfam" id="TIGR02666">
    <property type="entry name" value="moaA"/>
    <property type="match status" value="1"/>
</dbReference>
<feature type="binding site" evidence="12">
    <location>
        <position position="165"/>
    </location>
    <ligand>
        <name>GTP</name>
        <dbReference type="ChEBI" id="CHEBI:37565"/>
    </ligand>
</feature>
<dbReference type="InterPro" id="IPR013483">
    <property type="entry name" value="MoaA"/>
</dbReference>
<feature type="binding site" evidence="12">
    <location>
        <position position="280"/>
    </location>
    <ligand>
        <name>[4Fe-4S] cluster</name>
        <dbReference type="ChEBI" id="CHEBI:49883"/>
        <label>2</label>
        <note>4Fe-4S-substrate</note>
    </ligand>
</feature>
<dbReference type="PANTHER" id="PTHR22960:SF0">
    <property type="entry name" value="MOLYBDENUM COFACTOR BIOSYNTHESIS PROTEIN 1"/>
    <property type="match status" value="1"/>
</dbReference>
<dbReference type="InterPro" id="IPR010505">
    <property type="entry name" value="MoaA_twitch"/>
</dbReference>
<dbReference type="SFLD" id="SFLDG01386">
    <property type="entry name" value="main_SPASM_domain-containing"/>
    <property type="match status" value="1"/>
</dbReference>
<dbReference type="Gene3D" id="3.20.20.70">
    <property type="entry name" value="Aldolase class I"/>
    <property type="match status" value="1"/>
</dbReference>
<dbReference type="Proteomes" id="UP000628775">
    <property type="component" value="Unassembled WGS sequence"/>
</dbReference>
<keyword evidence="2 12" id="KW-0004">4Fe-4S</keyword>
<dbReference type="SFLD" id="SFLDG01383">
    <property type="entry name" value="cyclic_pyranopterin_phosphate"/>
    <property type="match status" value="1"/>
</dbReference>
<evidence type="ECO:0000256" key="8">
    <source>
        <dbReference type="ARBA" id="ARBA00023134"/>
    </source>
</evidence>
<evidence type="ECO:0000256" key="2">
    <source>
        <dbReference type="ARBA" id="ARBA00022485"/>
    </source>
</evidence>
<dbReference type="CDD" id="cd21117">
    <property type="entry name" value="Twitch_MoaA"/>
    <property type="match status" value="1"/>
</dbReference>
<dbReference type="GO" id="GO:0061798">
    <property type="term" value="F:GTP 3',8'-cyclase activity"/>
    <property type="evidence" value="ECO:0007669"/>
    <property type="project" value="UniProtKB-UniRule"/>
</dbReference>
<evidence type="ECO:0000256" key="7">
    <source>
        <dbReference type="ARBA" id="ARBA00023014"/>
    </source>
</evidence>
<dbReference type="InterPro" id="IPR040064">
    <property type="entry name" value="MoaA-like"/>
</dbReference>
<dbReference type="Pfam" id="PF06463">
    <property type="entry name" value="Mob_synth_C"/>
    <property type="match status" value="1"/>
</dbReference>
<dbReference type="GO" id="GO:1904047">
    <property type="term" value="F:S-adenosyl-L-methionine binding"/>
    <property type="evidence" value="ECO:0007669"/>
    <property type="project" value="UniProtKB-UniRule"/>
</dbReference>
<dbReference type="SMART" id="SM00729">
    <property type="entry name" value="Elp3"/>
    <property type="match status" value="1"/>
</dbReference>
<keyword evidence="3 12" id="KW-0949">S-adenosyl-L-methionine</keyword>
<evidence type="ECO:0000256" key="3">
    <source>
        <dbReference type="ARBA" id="ARBA00022691"/>
    </source>
</evidence>
<dbReference type="GO" id="GO:0051539">
    <property type="term" value="F:4 iron, 4 sulfur cluster binding"/>
    <property type="evidence" value="ECO:0007669"/>
    <property type="project" value="UniProtKB-UniRule"/>
</dbReference>
<name>A0A8J2YL14_9BACL</name>
<protein>
    <recommendedName>
        <fullName evidence="1 12">GTP 3',8-cyclase</fullName>
        <ecNumber evidence="1 12">4.1.99.22</ecNumber>
    </recommendedName>
    <alternativeName>
        <fullName evidence="12">Molybdenum cofactor biosynthesis protein A</fullName>
    </alternativeName>
</protein>
<evidence type="ECO:0000256" key="11">
    <source>
        <dbReference type="ARBA" id="ARBA00048697"/>
    </source>
</evidence>
<evidence type="ECO:0000256" key="5">
    <source>
        <dbReference type="ARBA" id="ARBA00022741"/>
    </source>
</evidence>
<dbReference type="GO" id="GO:0005525">
    <property type="term" value="F:GTP binding"/>
    <property type="evidence" value="ECO:0007669"/>
    <property type="project" value="UniProtKB-UniRule"/>
</dbReference>
<comment type="pathway">
    <text evidence="12">Cofactor biosynthesis; molybdopterin biosynthesis.</text>
</comment>
<keyword evidence="10 12" id="KW-0456">Lyase</keyword>
<dbReference type="GO" id="GO:0061799">
    <property type="term" value="F:cyclic pyranopterin monophosphate synthase activity"/>
    <property type="evidence" value="ECO:0007669"/>
    <property type="project" value="TreeGrafter"/>
</dbReference>
<comment type="function">
    <text evidence="12">Catalyzes the cyclization of GTP to (8S)-3',8-cyclo-7,8-dihydroguanosine 5'-triphosphate.</text>
</comment>
<comment type="cofactor">
    <cofactor evidence="12">
        <name>[4Fe-4S] cluster</name>
        <dbReference type="ChEBI" id="CHEBI:49883"/>
    </cofactor>
    <text evidence="12">Binds 2 [4Fe-4S] clusters. Binds 1 [4Fe-4S] cluster coordinated with 3 cysteines and an exchangeable S-adenosyl-L-methionine and 1 [4Fe-4S] cluster coordinated with 3 cysteines and the GTP-derived substrate.</text>
</comment>
<feature type="binding site" evidence="12">
    <location>
        <position position="73"/>
    </location>
    <ligand>
        <name>GTP</name>
        <dbReference type="ChEBI" id="CHEBI:37565"/>
    </ligand>
</feature>
<evidence type="ECO:0000256" key="4">
    <source>
        <dbReference type="ARBA" id="ARBA00022723"/>
    </source>
</evidence>
<dbReference type="EC" id="4.1.99.22" evidence="1 12"/>
<dbReference type="EMBL" id="BMIR01000018">
    <property type="protein sequence ID" value="GGE50498.1"/>
    <property type="molecule type" value="Genomic_DNA"/>
</dbReference>
<reference evidence="14" key="2">
    <citation type="submission" date="2020-09" db="EMBL/GenBank/DDBJ databases">
        <authorList>
            <person name="Sun Q."/>
            <person name="Zhou Y."/>
        </authorList>
    </citation>
    <scope>NUCLEOTIDE SEQUENCE</scope>
    <source>
        <strain evidence="14">CGMCC 1.15371</strain>
    </source>
</reference>
<keyword evidence="4 12" id="KW-0479">Metal-binding</keyword>
<feature type="binding site" evidence="12">
    <location>
        <position position="19"/>
    </location>
    <ligand>
        <name>GTP</name>
        <dbReference type="ChEBI" id="CHEBI:37565"/>
    </ligand>
</feature>
<dbReference type="InterPro" id="IPR013785">
    <property type="entry name" value="Aldolase_TIM"/>
</dbReference>
<dbReference type="AlphaFoldDB" id="A0A8J2YL14"/>
<accession>A0A8J2YL14</accession>
<feature type="binding site" evidence="12">
    <location>
        <position position="33"/>
    </location>
    <ligand>
        <name>[4Fe-4S] cluster</name>
        <dbReference type="ChEBI" id="CHEBI:49883"/>
        <label>1</label>
        <note>4Fe-4S-S-AdoMet</note>
    </ligand>
</feature>
<comment type="catalytic activity">
    <reaction evidence="11 12">
        <text>GTP + AH2 + S-adenosyl-L-methionine = (8S)-3',8-cyclo-7,8-dihydroguanosine 5'-triphosphate + 5'-deoxyadenosine + L-methionine + A + H(+)</text>
        <dbReference type="Rhea" id="RHEA:49576"/>
        <dbReference type="ChEBI" id="CHEBI:13193"/>
        <dbReference type="ChEBI" id="CHEBI:15378"/>
        <dbReference type="ChEBI" id="CHEBI:17319"/>
        <dbReference type="ChEBI" id="CHEBI:17499"/>
        <dbReference type="ChEBI" id="CHEBI:37565"/>
        <dbReference type="ChEBI" id="CHEBI:57844"/>
        <dbReference type="ChEBI" id="CHEBI:59789"/>
        <dbReference type="ChEBI" id="CHEBI:131766"/>
        <dbReference type="EC" id="4.1.99.22"/>
    </reaction>
</comment>
<feature type="binding site" evidence="12">
    <location>
        <begin position="268"/>
        <end position="270"/>
    </location>
    <ligand>
        <name>GTP</name>
        <dbReference type="ChEBI" id="CHEBI:37565"/>
    </ligand>
</feature>
<evidence type="ECO:0000313" key="15">
    <source>
        <dbReference type="Proteomes" id="UP000628775"/>
    </source>
</evidence>
<keyword evidence="6 12" id="KW-0408">Iron</keyword>
<dbReference type="Pfam" id="PF04055">
    <property type="entry name" value="Radical_SAM"/>
    <property type="match status" value="1"/>
</dbReference>
<dbReference type="PANTHER" id="PTHR22960">
    <property type="entry name" value="MOLYBDOPTERIN COFACTOR SYNTHESIS PROTEIN A"/>
    <property type="match status" value="1"/>
</dbReference>
<feature type="binding site" evidence="12">
    <location>
        <position position="199"/>
    </location>
    <ligand>
        <name>S-adenosyl-L-methionine</name>
        <dbReference type="ChEBI" id="CHEBI:59789"/>
    </ligand>
</feature>
<keyword evidence="8 12" id="KW-0342">GTP-binding</keyword>
<comment type="caution">
    <text evidence="14">The sequence shown here is derived from an EMBL/GenBank/DDBJ whole genome shotgun (WGS) entry which is preliminary data.</text>
</comment>
<feature type="binding site" evidence="12">
    <location>
        <position position="30"/>
    </location>
    <ligand>
        <name>[4Fe-4S] cluster</name>
        <dbReference type="ChEBI" id="CHEBI:49883"/>
        <label>1</label>
        <note>4Fe-4S-S-AdoMet</note>
    </ligand>
</feature>
<dbReference type="PROSITE" id="PS01305">
    <property type="entry name" value="MOAA_NIFB_PQQE"/>
    <property type="match status" value="1"/>
</dbReference>
<dbReference type="CDD" id="cd01335">
    <property type="entry name" value="Radical_SAM"/>
    <property type="match status" value="1"/>
</dbReference>
<evidence type="ECO:0000256" key="10">
    <source>
        <dbReference type="ARBA" id="ARBA00023239"/>
    </source>
</evidence>
<evidence type="ECO:0000256" key="6">
    <source>
        <dbReference type="ARBA" id="ARBA00023004"/>
    </source>
</evidence>
<feature type="binding site" evidence="12">
    <location>
        <position position="128"/>
    </location>
    <ligand>
        <name>S-adenosyl-L-methionine</name>
        <dbReference type="ChEBI" id="CHEBI:59789"/>
    </ligand>
</feature>
<evidence type="ECO:0000256" key="1">
    <source>
        <dbReference type="ARBA" id="ARBA00012167"/>
    </source>
</evidence>
<dbReference type="InterPro" id="IPR006638">
    <property type="entry name" value="Elp3/MiaA/NifB-like_rSAM"/>
</dbReference>
<dbReference type="PROSITE" id="PS51918">
    <property type="entry name" value="RADICAL_SAM"/>
    <property type="match status" value="1"/>
</dbReference>
<dbReference type="SFLD" id="SFLDS00029">
    <property type="entry name" value="Radical_SAM"/>
    <property type="match status" value="1"/>
</dbReference>
<dbReference type="InterPro" id="IPR007197">
    <property type="entry name" value="rSAM"/>
</dbReference>
<feature type="binding site" evidence="12">
    <location>
        <position position="77"/>
    </location>
    <ligand>
        <name>S-adenosyl-L-methionine</name>
        <dbReference type="ChEBI" id="CHEBI:59789"/>
    </ligand>
</feature>
<dbReference type="InterPro" id="IPR050105">
    <property type="entry name" value="MoCo_biosynth_MoaA/MoaC"/>
</dbReference>
<dbReference type="UniPathway" id="UPA00344"/>
<dbReference type="GO" id="GO:0006777">
    <property type="term" value="P:Mo-molybdopterin cofactor biosynthetic process"/>
    <property type="evidence" value="ECO:0007669"/>
    <property type="project" value="UniProtKB-UniRule"/>
</dbReference>
<feature type="domain" description="Radical SAM core" evidence="13">
    <location>
        <begin position="10"/>
        <end position="232"/>
    </location>
</feature>
<dbReference type="RefSeq" id="WP_188696430.1">
    <property type="nucleotide sequence ID" value="NZ_BMIR01000018.1"/>
</dbReference>
<keyword evidence="15" id="KW-1185">Reference proteome</keyword>
<keyword evidence="7 12" id="KW-0411">Iron-sulfur</keyword>
<dbReference type="InterPro" id="IPR000385">
    <property type="entry name" value="MoaA_NifB_PqqE_Fe-S-bd_CS"/>
</dbReference>
<comment type="similarity">
    <text evidence="12">Belongs to the radical SAM superfamily. MoaA family.</text>
</comment>
<comment type="subunit">
    <text evidence="12">Monomer and homodimer.</text>
</comment>
<sequence length="339" mass="38636">MSTVNAIRDQLRRPLRDLRISVTDQCNFRCTYCMPAEIFGPNFQFMKKEERLTFEEMEQLVRCFARLGVVKVRLTGGEPLLRKDLHLFIERLSKIEQIEDVALTTNGVLLTKYAKLLKTSGLRRVNVSLDAIDDDVFNTINGRAIGVSHILKGIESARNAGLEAKVNMVVKRGMNEEQILPMAAHFKKEGICLRYIEFMDVGNTNEWNPSSVVTKKEILAELSQHFKLTPLKAAYYGEVANRYRYADSNTEVGFIPSVSESFCSNCTRARISAEGKLYTCLFATDGFDLRALLRKGVSDEDLIEIISRIWGKRTDRYSDLRKLSAKKQKKKIEMHYIGG</sequence>
<feature type="binding site" evidence="12">
    <location>
        <position position="263"/>
    </location>
    <ligand>
        <name>[4Fe-4S] cluster</name>
        <dbReference type="ChEBI" id="CHEBI:49883"/>
        <label>2</label>
        <note>4Fe-4S-substrate</note>
    </ligand>
</feature>
<evidence type="ECO:0000259" key="13">
    <source>
        <dbReference type="PROSITE" id="PS51918"/>
    </source>
</evidence>
<dbReference type="InterPro" id="IPR058240">
    <property type="entry name" value="rSAM_sf"/>
</dbReference>
<evidence type="ECO:0000256" key="12">
    <source>
        <dbReference type="HAMAP-Rule" id="MF_01225"/>
    </source>
</evidence>
<feature type="binding site" evidence="12">
    <location>
        <position position="26"/>
    </location>
    <ligand>
        <name>[4Fe-4S] cluster</name>
        <dbReference type="ChEBI" id="CHEBI:49883"/>
        <label>1</label>
        <note>4Fe-4S-S-AdoMet</note>
    </ligand>
</feature>